<dbReference type="InterPro" id="IPR056599">
    <property type="entry name" value="AAA_lid_fung"/>
</dbReference>
<dbReference type="GO" id="GO:0005524">
    <property type="term" value="F:ATP binding"/>
    <property type="evidence" value="ECO:0007669"/>
    <property type="project" value="InterPro"/>
</dbReference>
<feature type="domain" description="AAA+ ATPase" evidence="2">
    <location>
        <begin position="109"/>
        <end position="225"/>
    </location>
</feature>
<evidence type="ECO:0000259" key="2">
    <source>
        <dbReference type="SMART" id="SM00382"/>
    </source>
</evidence>
<dbReference type="Pfam" id="PF23232">
    <property type="entry name" value="AAA_lid_13"/>
    <property type="match status" value="1"/>
</dbReference>
<evidence type="ECO:0000256" key="1">
    <source>
        <dbReference type="SAM" id="MobiDB-lite"/>
    </source>
</evidence>
<dbReference type="EMBL" id="JH793964">
    <property type="protein sequence ID" value="ELQ32926.1"/>
    <property type="molecule type" value="Genomic_DNA"/>
</dbReference>
<dbReference type="InterPro" id="IPR003593">
    <property type="entry name" value="AAA+_ATPase"/>
</dbReference>
<dbReference type="PANTHER" id="PTHR46411:SF2">
    <property type="entry name" value="AAA+ ATPASE DOMAIN-CONTAINING PROTEIN"/>
    <property type="match status" value="1"/>
</dbReference>
<dbReference type="InterPro" id="IPR027417">
    <property type="entry name" value="P-loop_NTPase"/>
</dbReference>
<dbReference type="GO" id="GO:0016887">
    <property type="term" value="F:ATP hydrolysis activity"/>
    <property type="evidence" value="ECO:0007669"/>
    <property type="project" value="InterPro"/>
</dbReference>
<dbReference type="SUPFAM" id="SSF52540">
    <property type="entry name" value="P-loop containing nucleoside triphosphate hydrolases"/>
    <property type="match status" value="1"/>
</dbReference>
<organism evidence="3">
    <name type="scientific">Pyricularia oryzae (strain Y34)</name>
    <name type="common">Rice blast fungus</name>
    <name type="synonym">Magnaporthe oryzae</name>
    <dbReference type="NCBI Taxonomy" id="1143189"/>
    <lineage>
        <taxon>Eukaryota</taxon>
        <taxon>Fungi</taxon>
        <taxon>Dikarya</taxon>
        <taxon>Ascomycota</taxon>
        <taxon>Pezizomycotina</taxon>
        <taxon>Sordariomycetes</taxon>
        <taxon>Sordariomycetidae</taxon>
        <taxon>Magnaporthales</taxon>
        <taxon>Pyriculariaceae</taxon>
        <taxon>Pyricularia</taxon>
    </lineage>
</organism>
<feature type="region of interest" description="Disordered" evidence="1">
    <location>
        <begin position="379"/>
        <end position="399"/>
    </location>
</feature>
<gene>
    <name evidence="3" type="ORF">OOU_Y34scaffold01014g5</name>
</gene>
<dbReference type="Gene3D" id="3.40.50.300">
    <property type="entry name" value="P-loop containing nucleotide triphosphate hydrolases"/>
    <property type="match status" value="1"/>
</dbReference>
<dbReference type="SMART" id="SM00382">
    <property type="entry name" value="AAA"/>
    <property type="match status" value="1"/>
</dbReference>
<feature type="compositionally biased region" description="Polar residues" evidence="1">
    <location>
        <begin position="380"/>
        <end position="397"/>
    </location>
</feature>
<dbReference type="Pfam" id="PF00004">
    <property type="entry name" value="AAA"/>
    <property type="match status" value="1"/>
</dbReference>
<dbReference type="Proteomes" id="UP000011086">
    <property type="component" value="Unassembled WGS sequence"/>
</dbReference>
<evidence type="ECO:0000313" key="3">
    <source>
        <dbReference type="EMBL" id="ELQ32926.1"/>
    </source>
</evidence>
<dbReference type="PANTHER" id="PTHR46411">
    <property type="entry name" value="FAMILY ATPASE, PUTATIVE-RELATED"/>
    <property type="match status" value="1"/>
</dbReference>
<protein>
    <recommendedName>
        <fullName evidence="2">AAA+ ATPase domain-containing protein</fullName>
    </recommendedName>
</protein>
<dbReference type="InterPro" id="IPR003959">
    <property type="entry name" value="ATPase_AAA_core"/>
</dbReference>
<reference evidence="3" key="1">
    <citation type="journal article" date="2012" name="PLoS Genet.">
        <title>Comparative analysis of the genomes of two field isolates of the rice blast fungus Magnaporthe oryzae.</title>
        <authorList>
            <person name="Xue M."/>
            <person name="Yang J."/>
            <person name="Li Z."/>
            <person name="Hu S."/>
            <person name="Yao N."/>
            <person name="Dean R.A."/>
            <person name="Zhao W."/>
            <person name="Shen M."/>
            <person name="Zhang H."/>
            <person name="Li C."/>
            <person name="Liu L."/>
            <person name="Cao L."/>
            <person name="Xu X."/>
            <person name="Xing Y."/>
            <person name="Hsiang T."/>
            <person name="Zhang Z."/>
            <person name="Xu J.R."/>
            <person name="Peng Y.L."/>
        </authorList>
    </citation>
    <scope>NUCLEOTIDE SEQUENCE</scope>
    <source>
        <strain evidence="3">Y34</strain>
    </source>
</reference>
<sequence>MSYKVPGFVLRDRTWAWLDLEYLSVVVSSAEDATPSDHDEEDQGAFGQLVLPGGHKDMVLSLVPQHFRNKYRAHAKDEQTDIVRGKGKLLISLSHGGYSWSYVLMNSGKGLIILLHGAPGVGKTTTAEGVAERFKKPLFQITCGNLGSNAADFEAALQTNFALANKWDCVLLVDEADVFLAERRLFLRVLEYYAGILFLTTNRIGDFDEAFASRIHMSLQYPQLTEISTIKVFKLNLRLIKNRYASRNRKIKIDEDEILQTAGAHWRNEPEARWNGRQIRNVCQTALALAEYEAQPKGAKFDLNVDNEDRKVHLTVSYLNKVTQAYLDFMKYLKAVHGTDAGGRARENGLRALESMAAAFANKDVNVNRGDGLAAWNVPPQGSASPGNPHHWSNVSGYGQAAYPQDTRFCNTK</sequence>
<name>A0AA97PFR2_PYRO3</name>
<accession>A0AA97PFR2</accession>
<dbReference type="AlphaFoldDB" id="A0AA97PFR2"/>
<proteinExistence type="predicted"/>